<dbReference type="EMBL" id="UZAF01017759">
    <property type="protein sequence ID" value="VDO44719.1"/>
    <property type="molecule type" value="Genomic_DNA"/>
</dbReference>
<sequence>MKGRSMTGVLCEKKMPKRLTSRIYRTVIQPVAIYGAEYWPTTKELEDRLGIMETKALRWTAGGTRLGRTIDDVIRERFGVAAVVNKKCEARLRSYGHFLRANEDSDRSQS</sequence>
<organism evidence="3">
    <name type="scientific">Haemonchus placei</name>
    <name type="common">Barber's pole worm</name>
    <dbReference type="NCBI Taxonomy" id="6290"/>
    <lineage>
        <taxon>Eukaryota</taxon>
        <taxon>Metazoa</taxon>
        <taxon>Ecdysozoa</taxon>
        <taxon>Nematoda</taxon>
        <taxon>Chromadorea</taxon>
        <taxon>Rhabditida</taxon>
        <taxon>Rhabditina</taxon>
        <taxon>Rhabditomorpha</taxon>
        <taxon>Strongyloidea</taxon>
        <taxon>Trichostrongylidae</taxon>
        <taxon>Haemonchus</taxon>
    </lineage>
</organism>
<evidence type="ECO:0000313" key="3">
    <source>
        <dbReference type="WBParaSite" id="HPLM_0001210401-mRNA-1"/>
    </source>
</evidence>
<reference evidence="1 2" key="2">
    <citation type="submission" date="2018-11" db="EMBL/GenBank/DDBJ databases">
        <authorList>
            <consortium name="Pathogen Informatics"/>
        </authorList>
    </citation>
    <scope>NUCLEOTIDE SEQUENCE [LARGE SCALE GENOMIC DNA]</scope>
    <source>
        <strain evidence="1 2">MHpl1</strain>
    </source>
</reference>
<reference evidence="3" key="1">
    <citation type="submission" date="2017-02" db="UniProtKB">
        <authorList>
            <consortium name="WormBaseParasite"/>
        </authorList>
    </citation>
    <scope>IDENTIFICATION</scope>
</reference>
<dbReference type="Proteomes" id="UP000268014">
    <property type="component" value="Unassembled WGS sequence"/>
</dbReference>
<dbReference type="OMA" id="HRIQREW"/>
<proteinExistence type="predicted"/>
<evidence type="ECO:0000313" key="2">
    <source>
        <dbReference type="Proteomes" id="UP000268014"/>
    </source>
</evidence>
<dbReference type="STRING" id="6290.A0A0N4WLR3"/>
<protein>
    <submittedName>
        <fullName evidence="3">DNA-binding protein</fullName>
    </submittedName>
</protein>
<dbReference type="PANTHER" id="PTHR46238:SF8">
    <property type="entry name" value="ENDONUCLEASE_EXONUCLEASE_PHOSPHATASE DOMAIN-CONTAINING PROTEIN"/>
    <property type="match status" value="1"/>
</dbReference>
<dbReference type="WBParaSite" id="HPLM_0001210401-mRNA-1">
    <property type="protein sequence ID" value="HPLM_0001210401-mRNA-1"/>
    <property type="gene ID" value="HPLM_0001210401"/>
</dbReference>
<dbReference type="PANTHER" id="PTHR46238">
    <property type="entry name" value="REVERSE TRANSCRIPTASE DOMAIN-CONTAINING PROTEIN"/>
    <property type="match status" value="1"/>
</dbReference>
<evidence type="ECO:0000313" key="1">
    <source>
        <dbReference type="EMBL" id="VDO44719.1"/>
    </source>
</evidence>
<name>A0A0N4WLR3_HAEPC</name>
<gene>
    <name evidence="1" type="ORF">HPLM_LOCUS12096</name>
</gene>
<dbReference type="AlphaFoldDB" id="A0A0N4WLR3"/>
<accession>A0A0N4WLR3</accession>
<dbReference type="OrthoDB" id="5832087at2759"/>
<keyword evidence="2" id="KW-1185">Reference proteome</keyword>